<name>A0A1F6DJ65_9BACT</name>
<dbReference type="Proteomes" id="UP000176511">
    <property type="component" value="Unassembled WGS sequence"/>
</dbReference>
<keyword evidence="1" id="KW-0812">Transmembrane</keyword>
<proteinExistence type="predicted"/>
<dbReference type="EMBL" id="MFLE01000018">
    <property type="protein sequence ID" value="OGG61360.1"/>
    <property type="molecule type" value="Genomic_DNA"/>
</dbReference>
<gene>
    <name evidence="2" type="ORF">A3C87_00020</name>
</gene>
<reference evidence="2 3" key="1">
    <citation type="journal article" date="2016" name="Nat. Commun.">
        <title>Thousands of microbial genomes shed light on interconnected biogeochemical processes in an aquifer system.</title>
        <authorList>
            <person name="Anantharaman K."/>
            <person name="Brown C.T."/>
            <person name="Hug L.A."/>
            <person name="Sharon I."/>
            <person name="Castelle C.J."/>
            <person name="Probst A.J."/>
            <person name="Thomas B.C."/>
            <person name="Singh A."/>
            <person name="Wilkins M.J."/>
            <person name="Karaoz U."/>
            <person name="Brodie E.L."/>
            <person name="Williams K.H."/>
            <person name="Hubbard S.S."/>
            <person name="Banfield J.F."/>
        </authorList>
    </citation>
    <scope>NUCLEOTIDE SEQUENCE [LARGE SCALE GENOMIC DNA]</scope>
</reference>
<accession>A0A1F6DJ65</accession>
<evidence type="ECO:0000313" key="3">
    <source>
        <dbReference type="Proteomes" id="UP000176511"/>
    </source>
</evidence>
<feature type="transmembrane region" description="Helical" evidence="1">
    <location>
        <begin position="50"/>
        <end position="71"/>
    </location>
</feature>
<keyword evidence="1" id="KW-1133">Transmembrane helix</keyword>
<evidence type="ECO:0000256" key="1">
    <source>
        <dbReference type="SAM" id="Phobius"/>
    </source>
</evidence>
<sequence>MYNADTMVHEKDDTEALRRELRELRAEFDVTSSLVKKIHRHTVTATAMRFLWLGIIVGIPIIAYIFAGSFIESAANYLNQQIHNVLEVYIQQSTGR</sequence>
<dbReference type="AlphaFoldDB" id="A0A1F6DJ65"/>
<organism evidence="2 3">
    <name type="scientific">Candidatus Kaiserbacteria bacterium RIFCSPHIGHO2_02_FULL_49_34</name>
    <dbReference type="NCBI Taxonomy" id="1798491"/>
    <lineage>
        <taxon>Bacteria</taxon>
        <taxon>Candidatus Kaiseribacteriota</taxon>
    </lineage>
</organism>
<keyword evidence="1" id="KW-0472">Membrane</keyword>
<protein>
    <submittedName>
        <fullName evidence="2">Uncharacterized protein</fullName>
    </submittedName>
</protein>
<comment type="caution">
    <text evidence="2">The sequence shown here is derived from an EMBL/GenBank/DDBJ whole genome shotgun (WGS) entry which is preliminary data.</text>
</comment>
<evidence type="ECO:0000313" key="2">
    <source>
        <dbReference type="EMBL" id="OGG61360.1"/>
    </source>
</evidence>